<name>A0A250KFG8_9BACT</name>
<reference evidence="1 2" key="1">
    <citation type="submission" date="2017-05" db="EMBL/GenBank/DDBJ databases">
        <title>whole genome sequence of Prevotella melaninogenica GAI 07411.</title>
        <authorList>
            <person name="Kondo Y."/>
            <person name="Hoshino T."/>
        </authorList>
    </citation>
    <scope>NUCLEOTIDE SEQUENCE [LARGE SCALE GENOMIC DNA]</scope>
    <source>
        <strain evidence="1 2">GAI 07411</strain>
    </source>
</reference>
<evidence type="ECO:0000313" key="1">
    <source>
        <dbReference type="EMBL" id="BBA28389.1"/>
    </source>
</evidence>
<dbReference type="Proteomes" id="UP000267517">
    <property type="component" value="Chromosome I"/>
</dbReference>
<dbReference type="AlphaFoldDB" id="A0A250KFG8"/>
<dbReference type="EMBL" id="AP018049">
    <property type="protein sequence ID" value="BBA28389.1"/>
    <property type="molecule type" value="Genomic_DNA"/>
</dbReference>
<proteinExistence type="predicted"/>
<dbReference type="RefSeq" id="WP_120173640.1">
    <property type="nucleotide sequence ID" value="NZ_AP018049.1"/>
</dbReference>
<sequence length="61" mass="6699">MKTERQLVKEAYVKPCAKVFELAEKSFIMATSPNVRPGGDAGGNIRVIEQTVDDEDTDIEG</sequence>
<organism evidence="1 2">
    <name type="scientific">Prevotella melaninogenica</name>
    <dbReference type="NCBI Taxonomy" id="28132"/>
    <lineage>
        <taxon>Bacteria</taxon>
        <taxon>Pseudomonadati</taxon>
        <taxon>Bacteroidota</taxon>
        <taxon>Bacteroidia</taxon>
        <taxon>Bacteroidales</taxon>
        <taxon>Prevotellaceae</taxon>
        <taxon>Prevotella</taxon>
    </lineage>
</organism>
<accession>A0A250KFG8</accession>
<evidence type="ECO:0000313" key="2">
    <source>
        <dbReference type="Proteomes" id="UP000267517"/>
    </source>
</evidence>
<gene>
    <name evidence="1" type="ORF">PMEL1_00286</name>
</gene>
<protein>
    <submittedName>
        <fullName evidence="1">Uncharacterized protein</fullName>
    </submittedName>
</protein>
<dbReference type="OrthoDB" id="1079875at2"/>